<dbReference type="Proteomes" id="UP000001312">
    <property type="component" value="Unassembled WGS sequence"/>
</dbReference>
<name>A7EB25_SCLS1</name>
<dbReference type="EMBL" id="CH476623">
    <property type="protein sequence ID" value="EDN99653.1"/>
    <property type="molecule type" value="Genomic_DNA"/>
</dbReference>
<evidence type="ECO:0000313" key="2">
    <source>
        <dbReference type="Proteomes" id="UP000001312"/>
    </source>
</evidence>
<gene>
    <name evidence="1" type="ORF">SS1G_02511</name>
</gene>
<dbReference type="InParanoid" id="A7EB25"/>
<organism evidence="1 2">
    <name type="scientific">Sclerotinia sclerotiorum (strain ATCC 18683 / 1980 / Ss-1)</name>
    <name type="common">White mold</name>
    <name type="synonym">Whetzelinia sclerotiorum</name>
    <dbReference type="NCBI Taxonomy" id="665079"/>
    <lineage>
        <taxon>Eukaryota</taxon>
        <taxon>Fungi</taxon>
        <taxon>Dikarya</taxon>
        <taxon>Ascomycota</taxon>
        <taxon>Pezizomycotina</taxon>
        <taxon>Leotiomycetes</taxon>
        <taxon>Helotiales</taxon>
        <taxon>Sclerotiniaceae</taxon>
        <taxon>Sclerotinia</taxon>
    </lineage>
</organism>
<dbReference type="KEGG" id="ssl:SS1G_02511"/>
<keyword evidence="2" id="KW-1185">Reference proteome</keyword>
<reference evidence="2" key="1">
    <citation type="journal article" date="2011" name="PLoS Genet.">
        <title>Genomic analysis of the necrotrophic fungal pathogens Sclerotinia sclerotiorum and Botrytis cinerea.</title>
        <authorList>
            <person name="Amselem J."/>
            <person name="Cuomo C.A."/>
            <person name="van Kan J.A."/>
            <person name="Viaud M."/>
            <person name="Benito E.P."/>
            <person name="Couloux A."/>
            <person name="Coutinho P.M."/>
            <person name="de Vries R.P."/>
            <person name="Dyer P.S."/>
            <person name="Fillinger S."/>
            <person name="Fournier E."/>
            <person name="Gout L."/>
            <person name="Hahn M."/>
            <person name="Kohn L."/>
            <person name="Lapalu N."/>
            <person name="Plummer K.M."/>
            <person name="Pradier J.M."/>
            <person name="Quevillon E."/>
            <person name="Sharon A."/>
            <person name="Simon A."/>
            <person name="ten Have A."/>
            <person name="Tudzynski B."/>
            <person name="Tudzynski P."/>
            <person name="Wincker P."/>
            <person name="Andrew M."/>
            <person name="Anthouard V."/>
            <person name="Beever R.E."/>
            <person name="Beffa R."/>
            <person name="Benoit I."/>
            <person name="Bouzid O."/>
            <person name="Brault B."/>
            <person name="Chen Z."/>
            <person name="Choquer M."/>
            <person name="Collemare J."/>
            <person name="Cotton P."/>
            <person name="Danchin E.G."/>
            <person name="Da Silva C."/>
            <person name="Gautier A."/>
            <person name="Giraud C."/>
            <person name="Giraud T."/>
            <person name="Gonzalez C."/>
            <person name="Grossetete S."/>
            <person name="Guldener U."/>
            <person name="Henrissat B."/>
            <person name="Howlett B.J."/>
            <person name="Kodira C."/>
            <person name="Kretschmer M."/>
            <person name="Lappartient A."/>
            <person name="Leroch M."/>
            <person name="Levis C."/>
            <person name="Mauceli E."/>
            <person name="Neuveglise C."/>
            <person name="Oeser B."/>
            <person name="Pearson M."/>
            <person name="Poulain J."/>
            <person name="Poussereau N."/>
            <person name="Quesneville H."/>
            <person name="Rascle C."/>
            <person name="Schumacher J."/>
            <person name="Segurens B."/>
            <person name="Sexton A."/>
            <person name="Silva E."/>
            <person name="Sirven C."/>
            <person name="Soanes D.M."/>
            <person name="Talbot N.J."/>
            <person name="Templeton M."/>
            <person name="Yandava C."/>
            <person name="Yarden O."/>
            <person name="Zeng Q."/>
            <person name="Rollins J.A."/>
            <person name="Lebrun M.H."/>
            <person name="Dickman M."/>
        </authorList>
    </citation>
    <scope>NUCLEOTIDE SEQUENCE [LARGE SCALE GENOMIC DNA]</scope>
    <source>
        <strain evidence="2">ATCC 18683 / 1980 / Ss-1</strain>
    </source>
</reference>
<proteinExistence type="predicted"/>
<dbReference type="RefSeq" id="XP_001596291.1">
    <property type="nucleotide sequence ID" value="XM_001596241.1"/>
</dbReference>
<sequence>MHHTSSFLTHIPTSNPQSSFVDPLANIIHVTAESSTGIHAAPNMQLEEISRRFTRYLFTSRYLETYLVSA</sequence>
<evidence type="ECO:0000313" key="1">
    <source>
        <dbReference type="EMBL" id="EDN99653.1"/>
    </source>
</evidence>
<dbReference type="AlphaFoldDB" id="A7EB25"/>
<accession>A7EB25</accession>
<dbReference type="GeneID" id="5492649"/>
<protein>
    <submittedName>
        <fullName evidence="1">Uncharacterized protein</fullName>
    </submittedName>
</protein>
<dbReference type="HOGENOM" id="CLU_2759325_0_0_1"/>